<keyword evidence="2" id="KW-1185">Reference proteome</keyword>
<proteinExistence type="predicted"/>
<reference evidence="1 2" key="1">
    <citation type="journal article" date="2023" name="IMA Fungus">
        <title>Comparative genomic study of the Penicillium genus elucidates a diverse pangenome and 15 lateral gene transfer events.</title>
        <authorList>
            <person name="Petersen C."/>
            <person name="Sorensen T."/>
            <person name="Nielsen M.R."/>
            <person name="Sondergaard T.E."/>
            <person name="Sorensen J.L."/>
            <person name="Fitzpatrick D.A."/>
            <person name="Frisvad J.C."/>
            <person name="Nielsen K.L."/>
        </authorList>
    </citation>
    <scope>NUCLEOTIDE SEQUENCE [LARGE SCALE GENOMIC DNA]</scope>
    <source>
        <strain evidence="1 2">IBT 35679</strain>
    </source>
</reference>
<dbReference type="Proteomes" id="UP001220324">
    <property type="component" value="Unassembled WGS sequence"/>
</dbReference>
<accession>A0AAD6GBF2</accession>
<organism evidence="1 2">
    <name type="scientific">Penicillium frequentans</name>
    <dbReference type="NCBI Taxonomy" id="3151616"/>
    <lineage>
        <taxon>Eukaryota</taxon>
        <taxon>Fungi</taxon>
        <taxon>Dikarya</taxon>
        <taxon>Ascomycota</taxon>
        <taxon>Pezizomycotina</taxon>
        <taxon>Eurotiomycetes</taxon>
        <taxon>Eurotiomycetidae</taxon>
        <taxon>Eurotiales</taxon>
        <taxon>Aspergillaceae</taxon>
        <taxon>Penicillium</taxon>
    </lineage>
</organism>
<dbReference type="AlphaFoldDB" id="A0AAD6GBF2"/>
<name>A0AAD6GBF2_9EURO</name>
<gene>
    <name evidence="1" type="ORF">N7494_009267</name>
</gene>
<dbReference type="EMBL" id="JAQIZZ010000007">
    <property type="protein sequence ID" value="KAJ5532715.1"/>
    <property type="molecule type" value="Genomic_DNA"/>
</dbReference>
<sequence length="88" mass="9694">MSHSAITRHGNLSDSSTSDISYDLYHQGQQNAENWLITAGDRQPTTPPDIPTGESHEDIRASASEVLAQDLIFCANRSRLPNVKFPTL</sequence>
<evidence type="ECO:0000313" key="1">
    <source>
        <dbReference type="EMBL" id="KAJ5532715.1"/>
    </source>
</evidence>
<evidence type="ECO:0000313" key="2">
    <source>
        <dbReference type="Proteomes" id="UP001220324"/>
    </source>
</evidence>
<protein>
    <submittedName>
        <fullName evidence="1">Uncharacterized protein</fullName>
    </submittedName>
</protein>
<comment type="caution">
    <text evidence="1">The sequence shown here is derived from an EMBL/GenBank/DDBJ whole genome shotgun (WGS) entry which is preliminary data.</text>
</comment>